<name>A0A6B8RP86_9BACL</name>
<dbReference type="Proteomes" id="UP000426246">
    <property type="component" value="Chromosome"/>
</dbReference>
<sequence>MKEEILGQKQHYPVRANLMLNEIILWLRRQGEAPVAENRLERLFYARKFNQIFLTQQWHTSTS</sequence>
<dbReference type="EMBL" id="CP034235">
    <property type="protein sequence ID" value="QGQ98160.1"/>
    <property type="molecule type" value="Genomic_DNA"/>
</dbReference>
<gene>
    <name evidence="1" type="ORF">EHS13_26380</name>
</gene>
<protein>
    <submittedName>
        <fullName evidence="1">Uncharacterized protein</fullName>
    </submittedName>
</protein>
<proteinExistence type="predicted"/>
<organism evidence="1 2">
    <name type="scientific">Paenibacillus psychroresistens</name>
    <dbReference type="NCBI Taxonomy" id="1778678"/>
    <lineage>
        <taxon>Bacteria</taxon>
        <taxon>Bacillati</taxon>
        <taxon>Bacillota</taxon>
        <taxon>Bacilli</taxon>
        <taxon>Bacillales</taxon>
        <taxon>Paenibacillaceae</taxon>
        <taxon>Paenibacillus</taxon>
    </lineage>
</organism>
<dbReference type="RefSeq" id="WP_155703262.1">
    <property type="nucleotide sequence ID" value="NZ_CP034235.1"/>
</dbReference>
<keyword evidence="2" id="KW-1185">Reference proteome</keyword>
<accession>A0A6B8RP86</accession>
<dbReference type="KEGG" id="ppsc:EHS13_26380"/>
<reference evidence="2" key="1">
    <citation type="submission" date="2018-11" db="EMBL/GenBank/DDBJ databases">
        <title>Complete genome sequence of Paenibacillus sp. ML311-T8.</title>
        <authorList>
            <person name="Nam Y.-D."/>
            <person name="Kang J."/>
            <person name="Chung W.-H."/>
            <person name="Park Y.S."/>
        </authorList>
    </citation>
    <scope>NUCLEOTIDE SEQUENCE [LARGE SCALE GENOMIC DNA]</scope>
    <source>
        <strain evidence="2">ML311-T8</strain>
    </source>
</reference>
<dbReference type="AlphaFoldDB" id="A0A6B8RP86"/>
<evidence type="ECO:0000313" key="1">
    <source>
        <dbReference type="EMBL" id="QGQ98160.1"/>
    </source>
</evidence>
<evidence type="ECO:0000313" key="2">
    <source>
        <dbReference type="Proteomes" id="UP000426246"/>
    </source>
</evidence>